<keyword evidence="4" id="KW-1185">Reference proteome</keyword>
<sequence>MSKHTITESIIEITSTIALAIITISAFQYIITHNANYTPIQSLFALAVFLTGSFGLIIMWAGTHYPPTNHNNNDNNSNDDNTTSRSLDE</sequence>
<dbReference type="Proteomes" id="UP000291289">
    <property type="component" value="Unassembled WGS sequence"/>
</dbReference>
<accession>A0A4V2MTU2</accession>
<keyword evidence="2" id="KW-1133">Transmembrane helix</keyword>
<feature type="region of interest" description="Disordered" evidence="1">
    <location>
        <begin position="68"/>
        <end position="89"/>
    </location>
</feature>
<proteinExistence type="predicted"/>
<dbReference type="AlphaFoldDB" id="A0A4V2MTU2"/>
<evidence type="ECO:0000313" key="3">
    <source>
        <dbReference type="EMBL" id="TCD53749.1"/>
    </source>
</evidence>
<feature type="transmembrane region" description="Helical" evidence="2">
    <location>
        <begin position="43"/>
        <end position="62"/>
    </location>
</feature>
<organism evidence="3 4">
    <name type="scientific">Alloscardovia theropitheci</name>
    <dbReference type="NCBI Taxonomy" id="2496842"/>
    <lineage>
        <taxon>Bacteria</taxon>
        <taxon>Bacillati</taxon>
        <taxon>Actinomycetota</taxon>
        <taxon>Actinomycetes</taxon>
        <taxon>Bifidobacteriales</taxon>
        <taxon>Bifidobacteriaceae</taxon>
        <taxon>Alloscardovia</taxon>
    </lineage>
</organism>
<name>A0A4V2MTU2_9BIFI</name>
<dbReference type="RefSeq" id="WP_131285071.1">
    <property type="nucleotide sequence ID" value="NZ_RXLP01000026.1"/>
</dbReference>
<comment type="caution">
    <text evidence="3">The sequence shown here is derived from an EMBL/GenBank/DDBJ whole genome shotgun (WGS) entry which is preliminary data.</text>
</comment>
<gene>
    <name evidence="3" type="ORF">EJ419_07220</name>
</gene>
<evidence type="ECO:0000256" key="2">
    <source>
        <dbReference type="SAM" id="Phobius"/>
    </source>
</evidence>
<evidence type="ECO:0000256" key="1">
    <source>
        <dbReference type="SAM" id="MobiDB-lite"/>
    </source>
</evidence>
<evidence type="ECO:0000313" key="4">
    <source>
        <dbReference type="Proteomes" id="UP000291289"/>
    </source>
</evidence>
<feature type="transmembrane region" description="Helical" evidence="2">
    <location>
        <begin position="12"/>
        <end position="31"/>
    </location>
</feature>
<dbReference type="EMBL" id="RXLP01000026">
    <property type="protein sequence ID" value="TCD53749.1"/>
    <property type="molecule type" value="Genomic_DNA"/>
</dbReference>
<keyword evidence="2" id="KW-0812">Transmembrane</keyword>
<protein>
    <submittedName>
        <fullName evidence="3">Uncharacterized protein</fullName>
    </submittedName>
</protein>
<keyword evidence="2" id="KW-0472">Membrane</keyword>
<reference evidence="3 4" key="1">
    <citation type="submission" date="2018-12" db="EMBL/GenBank/DDBJ databases">
        <title>Alloscrdovia theropitheci sp. nov: a novel taxon from the feces of the bleeding-herat monkey (Theropithecus geleda).</title>
        <authorList>
            <person name="Modesto M."/>
        </authorList>
    </citation>
    <scope>NUCLEOTIDE SEQUENCE [LARGE SCALE GENOMIC DNA]</scope>
    <source>
        <strain evidence="3 4">GLDI4/2</strain>
    </source>
</reference>